<evidence type="ECO:0000256" key="5">
    <source>
        <dbReference type="ARBA" id="ARBA00022989"/>
    </source>
</evidence>
<evidence type="ECO:0000259" key="9">
    <source>
        <dbReference type="Pfam" id="PF16916"/>
    </source>
</evidence>
<evidence type="ECO:0000256" key="6">
    <source>
        <dbReference type="ARBA" id="ARBA00023136"/>
    </source>
</evidence>
<feature type="transmembrane region" description="Helical" evidence="7">
    <location>
        <begin position="189"/>
        <end position="207"/>
    </location>
</feature>
<dbReference type="FunFam" id="1.20.1510.10:FF:000006">
    <property type="entry name" value="Divalent cation efflux transporter"/>
    <property type="match status" value="1"/>
</dbReference>
<dbReference type="PANTHER" id="PTHR43840">
    <property type="entry name" value="MITOCHONDRIAL METAL TRANSPORTER 1-RELATED"/>
    <property type="match status" value="1"/>
</dbReference>
<dbReference type="Gene3D" id="1.20.1510.10">
    <property type="entry name" value="Cation efflux protein transmembrane domain"/>
    <property type="match status" value="1"/>
</dbReference>
<comment type="caution">
    <text evidence="10">The sequence shown here is derived from an EMBL/GenBank/DDBJ whole genome shotgun (WGS) entry which is preliminary data.</text>
</comment>
<proteinExistence type="inferred from homology"/>
<comment type="similarity">
    <text evidence="2">Belongs to the cation diffusion facilitator (CDF) transporter (TC 2.A.4) family.</text>
</comment>
<dbReference type="SUPFAM" id="SSF161111">
    <property type="entry name" value="Cation efflux protein transmembrane domain-like"/>
    <property type="match status" value="1"/>
</dbReference>
<dbReference type="GO" id="GO:0016020">
    <property type="term" value="C:membrane"/>
    <property type="evidence" value="ECO:0007669"/>
    <property type="project" value="UniProtKB-SubCell"/>
</dbReference>
<dbReference type="AlphaFoldDB" id="A0A644UJ46"/>
<protein>
    <submittedName>
        <fullName evidence="10">Putative cation efflux system protein</fullName>
    </submittedName>
</protein>
<sequence length="299" mass="32577">MESRVSAKLNEHLAMHVSYVSIAINILLSAFKLFAGIVGHSAAMVSDAIHSASDVFSTFIVIIGIRISNKASDSTHQYGHEKLEDIAAMFLAFILLITGLGIGYEGMKNIFSNNYAHLQAPTSIALVAAVLSIVVKEAMFWYTKGAAVKINSGALMADAWHHRSDAFSSIGSLIGIGGAMMGYPIMDSLASVIICLMIIYAAWEIFIDATNKLVDHACDEETLAAMRKHVLSQDGVHGIDEIRTRMFGAKFYVDIDISADGNQSLYHAHHIAEKVHDTIENNFPNVKHCMVHVSPSKKD</sequence>
<reference evidence="10" key="1">
    <citation type="submission" date="2019-08" db="EMBL/GenBank/DDBJ databases">
        <authorList>
            <person name="Kucharzyk K."/>
            <person name="Murdoch R.W."/>
            <person name="Higgins S."/>
            <person name="Loffler F."/>
        </authorList>
    </citation>
    <scope>NUCLEOTIDE SEQUENCE</scope>
</reference>
<comment type="subcellular location">
    <subcellularLocation>
        <location evidence="1">Membrane</location>
        <topology evidence="1">Multi-pass membrane protein</topology>
    </subcellularLocation>
</comment>
<dbReference type="SUPFAM" id="SSF160240">
    <property type="entry name" value="Cation efflux protein cytoplasmic domain-like"/>
    <property type="match status" value="1"/>
</dbReference>
<dbReference type="Pfam" id="PF16916">
    <property type="entry name" value="ZT_dimer"/>
    <property type="match status" value="1"/>
</dbReference>
<accession>A0A644UJ46</accession>
<keyword evidence="3" id="KW-0813">Transport</keyword>
<feature type="domain" description="Cation efflux protein cytoplasmic" evidence="9">
    <location>
        <begin position="219"/>
        <end position="295"/>
    </location>
</feature>
<dbReference type="InterPro" id="IPR027469">
    <property type="entry name" value="Cation_efflux_TMD_sf"/>
</dbReference>
<dbReference type="InterPro" id="IPR036837">
    <property type="entry name" value="Cation_efflux_CTD_sf"/>
</dbReference>
<keyword evidence="5 7" id="KW-1133">Transmembrane helix</keyword>
<dbReference type="Pfam" id="PF01545">
    <property type="entry name" value="Cation_efflux"/>
    <property type="match status" value="1"/>
</dbReference>
<keyword evidence="4 7" id="KW-0812">Transmembrane</keyword>
<feature type="transmembrane region" description="Helical" evidence="7">
    <location>
        <begin position="20"/>
        <end position="42"/>
    </location>
</feature>
<dbReference type="NCBIfam" id="TIGR01297">
    <property type="entry name" value="CDF"/>
    <property type="match status" value="1"/>
</dbReference>
<dbReference type="EMBL" id="VSSQ01000121">
    <property type="protein sequence ID" value="MPL78954.1"/>
    <property type="molecule type" value="Genomic_DNA"/>
</dbReference>
<evidence type="ECO:0000256" key="2">
    <source>
        <dbReference type="ARBA" id="ARBA00008114"/>
    </source>
</evidence>
<feature type="transmembrane region" description="Helical" evidence="7">
    <location>
        <begin position="86"/>
        <end position="104"/>
    </location>
</feature>
<evidence type="ECO:0000256" key="3">
    <source>
        <dbReference type="ARBA" id="ARBA00022448"/>
    </source>
</evidence>
<evidence type="ECO:0000256" key="1">
    <source>
        <dbReference type="ARBA" id="ARBA00004141"/>
    </source>
</evidence>
<feature type="domain" description="Cation efflux protein transmembrane" evidence="8">
    <location>
        <begin position="19"/>
        <end position="213"/>
    </location>
</feature>
<dbReference type="InterPro" id="IPR027470">
    <property type="entry name" value="Cation_efflux_CTD"/>
</dbReference>
<feature type="transmembrane region" description="Helical" evidence="7">
    <location>
        <begin position="164"/>
        <end position="183"/>
    </location>
</feature>
<keyword evidence="6 7" id="KW-0472">Membrane</keyword>
<dbReference type="PANTHER" id="PTHR43840:SF15">
    <property type="entry name" value="MITOCHONDRIAL METAL TRANSPORTER 1-RELATED"/>
    <property type="match status" value="1"/>
</dbReference>
<dbReference type="GO" id="GO:0008324">
    <property type="term" value="F:monoatomic cation transmembrane transporter activity"/>
    <property type="evidence" value="ECO:0007669"/>
    <property type="project" value="InterPro"/>
</dbReference>
<evidence type="ECO:0000313" key="10">
    <source>
        <dbReference type="EMBL" id="MPL78954.1"/>
    </source>
</evidence>
<feature type="transmembrane region" description="Helical" evidence="7">
    <location>
        <begin position="124"/>
        <end position="143"/>
    </location>
</feature>
<evidence type="ECO:0000256" key="7">
    <source>
        <dbReference type="SAM" id="Phobius"/>
    </source>
</evidence>
<dbReference type="Gene3D" id="3.30.70.1350">
    <property type="entry name" value="Cation efflux protein, cytoplasmic domain"/>
    <property type="match status" value="1"/>
</dbReference>
<feature type="transmembrane region" description="Helical" evidence="7">
    <location>
        <begin position="48"/>
        <end position="65"/>
    </location>
</feature>
<dbReference type="InterPro" id="IPR002524">
    <property type="entry name" value="Cation_efflux"/>
</dbReference>
<organism evidence="10">
    <name type="scientific">bioreactor metagenome</name>
    <dbReference type="NCBI Taxonomy" id="1076179"/>
    <lineage>
        <taxon>unclassified sequences</taxon>
        <taxon>metagenomes</taxon>
        <taxon>ecological metagenomes</taxon>
    </lineage>
</organism>
<evidence type="ECO:0000256" key="4">
    <source>
        <dbReference type="ARBA" id="ARBA00022692"/>
    </source>
</evidence>
<dbReference type="InterPro" id="IPR058533">
    <property type="entry name" value="Cation_efflux_TM"/>
</dbReference>
<dbReference type="InterPro" id="IPR050291">
    <property type="entry name" value="CDF_Transporter"/>
</dbReference>
<evidence type="ECO:0000259" key="8">
    <source>
        <dbReference type="Pfam" id="PF01545"/>
    </source>
</evidence>
<name>A0A644UJ46_9ZZZZ</name>
<gene>
    <name evidence="10" type="ORF">SDC9_24827</name>
</gene>